<dbReference type="Pfam" id="PF00072">
    <property type="entry name" value="Response_reg"/>
    <property type="match status" value="1"/>
</dbReference>
<evidence type="ECO:0000256" key="1">
    <source>
        <dbReference type="PROSITE-ProRule" id="PRU00169"/>
    </source>
</evidence>
<evidence type="ECO:0000259" key="3">
    <source>
        <dbReference type="PROSITE" id="PS50930"/>
    </source>
</evidence>
<dbReference type="SUPFAM" id="SSF52172">
    <property type="entry name" value="CheY-like"/>
    <property type="match status" value="1"/>
</dbReference>
<reference evidence="4 5" key="1">
    <citation type="submission" date="2021-03" db="EMBL/GenBank/DDBJ databases">
        <title>Fibrella sp. HMF5036 genome sequencing and assembly.</title>
        <authorList>
            <person name="Kang H."/>
            <person name="Kim H."/>
            <person name="Bae S."/>
            <person name="Joh K."/>
        </authorList>
    </citation>
    <scope>NUCLEOTIDE SEQUENCE [LARGE SCALE GENOMIC DNA]</scope>
    <source>
        <strain evidence="4 5">HMF5036</strain>
    </source>
</reference>
<dbReference type="Gene3D" id="3.40.50.2300">
    <property type="match status" value="1"/>
</dbReference>
<dbReference type="InterPro" id="IPR007492">
    <property type="entry name" value="LytTR_DNA-bd_dom"/>
</dbReference>
<sequence length="246" mass="27815">MPIRCLLVDDEPLAISLLQQHIAQIDALNVVATAPNAIRAMDILRTQQTTGEPIDLLFCDIKMPQLSGVDFLKALTHRPHTILTTAYREFAFDGYDLDVVDYLLKPITFDRFVRAIDRYHRLVHTATTGPHQLDEMATAPPADKSFLHLKVGAKMYRIDPKEVLYLESQKDYVKVVTTGQVITAKATLTDLEHTLSPLGFLRIHRSFLVNLRYLTAYTTADLDIGTHTLPIGALYRDHVLTRLKQP</sequence>
<protein>
    <submittedName>
        <fullName evidence="4">Response regulator transcription factor</fullName>
    </submittedName>
</protein>
<dbReference type="GO" id="GO:0003677">
    <property type="term" value="F:DNA binding"/>
    <property type="evidence" value="ECO:0007669"/>
    <property type="project" value="InterPro"/>
</dbReference>
<keyword evidence="5" id="KW-1185">Reference proteome</keyword>
<accession>A0A939G8X2</accession>
<evidence type="ECO:0000259" key="2">
    <source>
        <dbReference type="PROSITE" id="PS50110"/>
    </source>
</evidence>
<dbReference type="InterPro" id="IPR046947">
    <property type="entry name" value="LytR-like"/>
</dbReference>
<dbReference type="Gene3D" id="2.40.50.1020">
    <property type="entry name" value="LytTr DNA-binding domain"/>
    <property type="match status" value="1"/>
</dbReference>
<evidence type="ECO:0000313" key="4">
    <source>
        <dbReference type="EMBL" id="MBO0933155.1"/>
    </source>
</evidence>
<name>A0A939G8X2_9BACT</name>
<gene>
    <name evidence="4" type="ORF">J2I48_19250</name>
</gene>
<dbReference type="RefSeq" id="WP_207337117.1">
    <property type="nucleotide sequence ID" value="NZ_JAFMYU010000017.1"/>
</dbReference>
<dbReference type="EMBL" id="JAFMYU010000017">
    <property type="protein sequence ID" value="MBO0933155.1"/>
    <property type="molecule type" value="Genomic_DNA"/>
</dbReference>
<feature type="domain" description="Response regulatory" evidence="2">
    <location>
        <begin position="4"/>
        <end position="120"/>
    </location>
</feature>
<comment type="caution">
    <text evidence="4">The sequence shown here is derived from an EMBL/GenBank/DDBJ whole genome shotgun (WGS) entry which is preliminary data.</text>
</comment>
<dbReference type="PANTHER" id="PTHR37299:SF1">
    <property type="entry name" value="STAGE 0 SPORULATION PROTEIN A HOMOLOG"/>
    <property type="match status" value="1"/>
</dbReference>
<feature type="domain" description="HTH LytTR-type" evidence="3">
    <location>
        <begin position="147"/>
        <end position="214"/>
    </location>
</feature>
<keyword evidence="1" id="KW-0597">Phosphoprotein</keyword>
<dbReference type="InterPro" id="IPR011006">
    <property type="entry name" value="CheY-like_superfamily"/>
</dbReference>
<proteinExistence type="predicted"/>
<organism evidence="4 5">
    <name type="scientific">Fibrella aquatilis</name>
    <dbReference type="NCBI Taxonomy" id="2817059"/>
    <lineage>
        <taxon>Bacteria</taxon>
        <taxon>Pseudomonadati</taxon>
        <taxon>Bacteroidota</taxon>
        <taxon>Cytophagia</taxon>
        <taxon>Cytophagales</taxon>
        <taxon>Spirosomataceae</taxon>
        <taxon>Fibrella</taxon>
    </lineage>
</organism>
<dbReference type="PROSITE" id="PS50110">
    <property type="entry name" value="RESPONSE_REGULATORY"/>
    <property type="match status" value="1"/>
</dbReference>
<dbReference type="GO" id="GO:0000156">
    <property type="term" value="F:phosphorelay response regulator activity"/>
    <property type="evidence" value="ECO:0007669"/>
    <property type="project" value="InterPro"/>
</dbReference>
<feature type="modified residue" description="4-aspartylphosphate" evidence="1">
    <location>
        <position position="60"/>
    </location>
</feature>
<dbReference type="SMART" id="SM00850">
    <property type="entry name" value="LytTR"/>
    <property type="match status" value="1"/>
</dbReference>
<dbReference type="SMART" id="SM00448">
    <property type="entry name" value="REC"/>
    <property type="match status" value="1"/>
</dbReference>
<dbReference type="InterPro" id="IPR001789">
    <property type="entry name" value="Sig_transdc_resp-reg_receiver"/>
</dbReference>
<dbReference type="PROSITE" id="PS50930">
    <property type="entry name" value="HTH_LYTTR"/>
    <property type="match status" value="1"/>
</dbReference>
<dbReference type="PANTHER" id="PTHR37299">
    <property type="entry name" value="TRANSCRIPTIONAL REGULATOR-RELATED"/>
    <property type="match status" value="1"/>
</dbReference>
<dbReference type="AlphaFoldDB" id="A0A939G8X2"/>
<dbReference type="Proteomes" id="UP000664795">
    <property type="component" value="Unassembled WGS sequence"/>
</dbReference>
<dbReference type="Pfam" id="PF04397">
    <property type="entry name" value="LytTR"/>
    <property type="match status" value="1"/>
</dbReference>
<evidence type="ECO:0000313" key="5">
    <source>
        <dbReference type="Proteomes" id="UP000664795"/>
    </source>
</evidence>